<keyword evidence="1" id="KW-0732">Signal</keyword>
<evidence type="ECO:0000256" key="1">
    <source>
        <dbReference type="SAM" id="SignalP"/>
    </source>
</evidence>
<evidence type="ECO:0000313" key="2">
    <source>
        <dbReference type="EMBL" id="KAL1584725.1"/>
    </source>
</evidence>
<dbReference type="GeneID" id="96008313"/>
<dbReference type="RefSeq" id="XP_069227831.1">
    <property type="nucleotide sequence ID" value="XM_069375475.1"/>
</dbReference>
<feature type="signal peptide" evidence="1">
    <location>
        <begin position="1"/>
        <end position="20"/>
    </location>
</feature>
<keyword evidence="3" id="KW-1185">Reference proteome</keyword>
<dbReference type="AlphaFoldDB" id="A0AB34KN10"/>
<reference evidence="2 3" key="1">
    <citation type="journal article" date="2020" name="Microbiol. Resour. Announc.">
        <title>Draft Genome Sequence of a Cladosporium Species Isolated from the Mesophotic Ascidian Didemnum maculosum.</title>
        <authorList>
            <person name="Gioti A."/>
            <person name="Siaperas R."/>
            <person name="Nikolaivits E."/>
            <person name="Le Goff G."/>
            <person name="Ouazzani J."/>
            <person name="Kotoulas G."/>
            <person name="Topakas E."/>
        </authorList>
    </citation>
    <scope>NUCLEOTIDE SEQUENCE [LARGE SCALE GENOMIC DNA]</scope>
    <source>
        <strain evidence="2 3">TM138-S3</strain>
    </source>
</reference>
<evidence type="ECO:0008006" key="4">
    <source>
        <dbReference type="Google" id="ProtNLM"/>
    </source>
</evidence>
<sequence>MHFTTLIPTTLALLLTTASALPASVTTHSKMFTGNPFELTHLSVDRVEAANVTLEFTIHNPDPLANTTATCTGSWPYNSMGWPTSIYEGCGNSSFAWHMRDFDEWEGGFVLEVKDTFKDPSVGQPPYDQVTIFGSAKFGADVVTCTPNDGGELCAQAANSTVKAPIDRTIAKR</sequence>
<dbReference type="EMBL" id="JAAQHG020000024">
    <property type="protein sequence ID" value="KAL1584725.1"/>
    <property type="molecule type" value="Genomic_DNA"/>
</dbReference>
<evidence type="ECO:0000313" key="3">
    <source>
        <dbReference type="Proteomes" id="UP000803884"/>
    </source>
</evidence>
<accession>A0AB34KN10</accession>
<gene>
    <name evidence="2" type="ORF">WHR41_06870</name>
</gene>
<dbReference type="Proteomes" id="UP000803884">
    <property type="component" value="Unassembled WGS sequence"/>
</dbReference>
<name>A0AB34KN10_9PEZI</name>
<feature type="chain" id="PRO_5044253422" description="AA1-like domain-containing protein" evidence="1">
    <location>
        <begin position="21"/>
        <end position="173"/>
    </location>
</feature>
<proteinExistence type="predicted"/>
<comment type="caution">
    <text evidence="2">The sequence shown here is derived from an EMBL/GenBank/DDBJ whole genome shotgun (WGS) entry which is preliminary data.</text>
</comment>
<protein>
    <recommendedName>
        <fullName evidence="4">AA1-like domain-containing protein</fullName>
    </recommendedName>
</protein>
<organism evidence="2 3">
    <name type="scientific">Cladosporium halotolerans</name>
    <dbReference type="NCBI Taxonomy" id="1052096"/>
    <lineage>
        <taxon>Eukaryota</taxon>
        <taxon>Fungi</taxon>
        <taxon>Dikarya</taxon>
        <taxon>Ascomycota</taxon>
        <taxon>Pezizomycotina</taxon>
        <taxon>Dothideomycetes</taxon>
        <taxon>Dothideomycetidae</taxon>
        <taxon>Cladosporiales</taxon>
        <taxon>Cladosporiaceae</taxon>
        <taxon>Cladosporium</taxon>
    </lineage>
</organism>